<reference evidence="1" key="1">
    <citation type="submission" date="2021-06" db="EMBL/GenBank/DDBJ databases">
        <authorList>
            <person name="Kallberg Y."/>
            <person name="Tangrot J."/>
            <person name="Rosling A."/>
        </authorList>
    </citation>
    <scope>NUCLEOTIDE SEQUENCE</scope>
    <source>
        <strain evidence="1">MA453B</strain>
    </source>
</reference>
<comment type="caution">
    <text evidence="1">The sequence shown here is derived from an EMBL/GenBank/DDBJ whole genome shotgun (WGS) entry which is preliminary data.</text>
</comment>
<gene>
    <name evidence="1" type="ORF">DERYTH_LOCUS10884</name>
</gene>
<dbReference type="Proteomes" id="UP000789405">
    <property type="component" value="Unassembled WGS sequence"/>
</dbReference>
<accession>A0A9N9E834</accession>
<evidence type="ECO:0000313" key="1">
    <source>
        <dbReference type="EMBL" id="CAG8664408.1"/>
    </source>
</evidence>
<keyword evidence="2" id="KW-1185">Reference proteome</keyword>
<evidence type="ECO:0000313" key="2">
    <source>
        <dbReference type="Proteomes" id="UP000789405"/>
    </source>
</evidence>
<sequence>MVSNNYHYSKDTYRKYRIYKNAIYYSYFESYDNKLGFNEEPLINILARYFWN</sequence>
<dbReference type="AlphaFoldDB" id="A0A9N9E834"/>
<dbReference type="EMBL" id="CAJVPY010006528">
    <property type="protein sequence ID" value="CAG8664408.1"/>
    <property type="molecule type" value="Genomic_DNA"/>
</dbReference>
<proteinExistence type="predicted"/>
<name>A0A9N9E834_9GLOM</name>
<protein>
    <submittedName>
        <fullName evidence="1">14929_t:CDS:1</fullName>
    </submittedName>
</protein>
<organism evidence="1 2">
    <name type="scientific">Dentiscutata erythropus</name>
    <dbReference type="NCBI Taxonomy" id="1348616"/>
    <lineage>
        <taxon>Eukaryota</taxon>
        <taxon>Fungi</taxon>
        <taxon>Fungi incertae sedis</taxon>
        <taxon>Mucoromycota</taxon>
        <taxon>Glomeromycotina</taxon>
        <taxon>Glomeromycetes</taxon>
        <taxon>Diversisporales</taxon>
        <taxon>Gigasporaceae</taxon>
        <taxon>Dentiscutata</taxon>
    </lineage>
</organism>